<dbReference type="Proteomes" id="UP001152622">
    <property type="component" value="Chromosome 7"/>
</dbReference>
<sequence>MQPKAGGKLHLRLNTGTRPIVDNPPGGFNSAGQVGRAGAVRIPSRDRPPAGPVPRRAHFLRGGAPRPALGRLGRVRGEGGSSLRRRALQPLCHDLAASPGAEGDDRCRAFPATPSQPRPPLHGGGAGVAAGATARDGAPRLRRDCRPGRTVLSAHPTASRRRAGTGPRTGARGLRRCRQPTRPVLKHGPRSLTRARVRGPPSETPWRNESEGRRAPAEVGSPPAPPLGCGTRSGAHHRPVSPALSGRWSVSACDRTRKMVNYAWAGRSQRKLWWRSAAVLTCKSVVRPGYRGERLIEPSSSWFPPKFPSG</sequence>
<dbReference type="AlphaFoldDB" id="A0A9Q1F988"/>
<protein>
    <submittedName>
        <fullName evidence="2">Uncharacterized protein</fullName>
    </submittedName>
</protein>
<name>A0A9Q1F988_SYNKA</name>
<proteinExistence type="predicted"/>
<dbReference type="EMBL" id="JAINUF010000007">
    <property type="protein sequence ID" value="KAJ8353714.1"/>
    <property type="molecule type" value="Genomic_DNA"/>
</dbReference>
<gene>
    <name evidence="2" type="ORF">SKAU_G00212810</name>
</gene>
<dbReference type="OrthoDB" id="8988271at2759"/>
<keyword evidence="3" id="KW-1185">Reference proteome</keyword>
<feature type="compositionally biased region" description="Basic and acidic residues" evidence="1">
    <location>
        <begin position="137"/>
        <end position="147"/>
    </location>
</feature>
<accession>A0A9Q1F988</accession>
<comment type="caution">
    <text evidence="2">The sequence shown here is derived from an EMBL/GenBank/DDBJ whole genome shotgun (WGS) entry which is preliminary data.</text>
</comment>
<reference evidence="2" key="1">
    <citation type="journal article" date="2023" name="Science">
        <title>Genome structures resolve the early diversification of teleost fishes.</title>
        <authorList>
            <person name="Parey E."/>
            <person name="Louis A."/>
            <person name="Montfort J."/>
            <person name="Bouchez O."/>
            <person name="Roques C."/>
            <person name="Iampietro C."/>
            <person name="Lluch J."/>
            <person name="Castinel A."/>
            <person name="Donnadieu C."/>
            <person name="Desvignes T."/>
            <person name="Floi Bucao C."/>
            <person name="Jouanno E."/>
            <person name="Wen M."/>
            <person name="Mejri S."/>
            <person name="Dirks R."/>
            <person name="Jansen H."/>
            <person name="Henkel C."/>
            <person name="Chen W.J."/>
            <person name="Zahm M."/>
            <person name="Cabau C."/>
            <person name="Klopp C."/>
            <person name="Thompson A.W."/>
            <person name="Robinson-Rechavi M."/>
            <person name="Braasch I."/>
            <person name="Lecointre G."/>
            <person name="Bobe J."/>
            <person name="Postlethwait J.H."/>
            <person name="Berthelot C."/>
            <person name="Roest Crollius H."/>
            <person name="Guiguen Y."/>
        </authorList>
    </citation>
    <scope>NUCLEOTIDE SEQUENCE</scope>
    <source>
        <strain evidence="2">WJC10195</strain>
    </source>
</reference>
<feature type="region of interest" description="Disordered" evidence="1">
    <location>
        <begin position="1"/>
        <end position="76"/>
    </location>
</feature>
<evidence type="ECO:0000256" key="1">
    <source>
        <dbReference type="SAM" id="MobiDB-lite"/>
    </source>
</evidence>
<feature type="compositionally biased region" description="Basic residues" evidence="1">
    <location>
        <begin position="173"/>
        <end position="197"/>
    </location>
</feature>
<evidence type="ECO:0000313" key="3">
    <source>
        <dbReference type="Proteomes" id="UP001152622"/>
    </source>
</evidence>
<feature type="compositionally biased region" description="Basic and acidic residues" evidence="1">
    <location>
        <begin position="206"/>
        <end position="216"/>
    </location>
</feature>
<evidence type="ECO:0000313" key="2">
    <source>
        <dbReference type="EMBL" id="KAJ8353714.1"/>
    </source>
</evidence>
<feature type="region of interest" description="Disordered" evidence="1">
    <location>
        <begin position="96"/>
        <end position="241"/>
    </location>
</feature>
<organism evidence="2 3">
    <name type="scientific">Synaphobranchus kaupii</name>
    <name type="common">Kaup's arrowtooth eel</name>
    <dbReference type="NCBI Taxonomy" id="118154"/>
    <lineage>
        <taxon>Eukaryota</taxon>
        <taxon>Metazoa</taxon>
        <taxon>Chordata</taxon>
        <taxon>Craniata</taxon>
        <taxon>Vertebrata</taxon>
        <taxon>Euteleostomi</taxon>
        <taxon>Actinopterygii</taxon>
        <taxon>Neopterygii</taxon>
        <taxon>Teleostei</taxon>
        <taxon>Anguilliformes</taxon>
        <taxon>Synaphobranchidae</taxon>
        <taxon>Synaphobranchus</taxon>
    </lineage>
</organism>